<keyword evidence="6" id="KW-1185">Reference proteome</keyword>
<proteinExistence type="inferred from homology"/>
<dbReference type="GO" id="GO:0004674">
    <property type="term" value="F:protein serine/threonine kinase activity"/>
    <property type="evidence" value="ECO:0007669"/>
    <property type="project" value="UniProtKB-EC"/>
</dbReference>
<dbReference type="InterPro" id="IPR011009">
    <property type="entry name" value="Kinase-like_dom_sf"/>
</dbReference>
<dbReference type="InterPro" id="IPR051931">
    <property type="entry name" value="PAK3-like"/>
</dbReference>
<name>A0A3P6Q4Q9_DIBLA</name>
<evidence type="ECO:0000256" key="1">
    <source>
        <dbReference type="ARBA" id="ARBA00008874"/>
    </source>
</evidence>
<evidence type="ECO:0000256" key="2">
    <source>
        <dbReference type="ARBA" id="ARBA00012513"/>
    </source>
</evidence>
<protein>
    <recommendedName>
        <fullName evidence="2">non-specific serine/threonine protein kinase</fullName>
        <ecNumber evidence="2">2.7.11.1</ecNumber>
    </recommendedName>
</protein>
<comment type="similarity">
    <text evidence="1">Belongs to the protein kinase superfamily. STE Ser/Thr protein kinase family. STE20 subfamily.</text>
</comment>
<dbReference type="PANTHER" id="PTHR45832:SF22">
    <property type="entry name" value="SERINE_THREONINE-PROTEIN KINASE SAMKA-RELATED"/>
    <property type="match status" value="1"/>
</dbReference>
<evidence type="ECO:0000256" key="4">
    <source>
        <dbReference type="ARBA" id="ARBA00022840"/>
    </source>
</evidence>
<dbReference type="PANTHER" id="PTHR45832">
    <property type="entry name" value="SERINE/THREONINE-PROTEIN KINASE SAMKA-RELATED-RELATED"/>
    <property type="match status" value="1"/>
</dbReference>
<keyword evidence="3" id="KW-0547">Nucleotide-binding</keyword>
<reference evidence="5 6" key="1">
    <citation type="submission" date="2018-11" db="EMBL/GenBank/DDBJ databases">
        <authorList>
            <consortium name="Pathogen Informatics"/>
        </authorList>
    </citation>
    <scope>NUCLEOTIDE SEQUENCE [LARGE SCALE GENOMIC DNA]</scope>
</reference>
<dbReference type="EC" id="2.7.11.1" evidence="2"/>
<dbReference type="Proteomes" id="UP000281553">
    <property type="component" value="Unassembled WGS sequence"/>
</dbReference>
<organism evidence="5 6">
    <name type="scientific">Dibothriocephalus latus</name>
    <name type="common">Fish tapeworm</name>
    <name type="synonym">Diphyllobothrium latum</name>
    <dbReference type="NCBI Taxonomy" id="60516"/>
    <lineage>
        <taxon>Eukaryota</taxon>
        <taxon>Metazoa</taxon>
        <taxon>Spiralia</taxon>
        <taxon>Lophotrochozoa</taxon>
        <taxon>Platyhelminthes</taxon>
        <taxon>Cestoda</taxon>
        <taxon>Eucestoda</taxon>
        <taxon>Diphyllobothriidea</taxon>
        <taxon>Diphyllobothriidae</taxon>
        <taxon>Dibothriocephalus</taxon>
    </lineage>
</organism>
<evidence type="ECO:0000256" key="3">
    <source>
        <dbReference type="ARBA" id="ARBA00022741"/>
    </source>
</evidence>
<dbReference type="EMBL" id="UYRU01006734">
    <property type="protein sequence ID" value="VDK40377.1"/>
    <property type="molecule type" value="Genomic_DNA"/>
</dbReference>
<dbReference type="GO" id="GO:0005524">
    <property type="term" value="F:ATP binding"/>
    <property type="evidence" value="ECO:0007669"/>
    <property type="project" value="UniProtKB-KW"/>
</dbReference>
<sequence>MQALYLIAINGKPTIKNRDRLSHELVDFLDSCLEVDVAKRGSSESLLKHKFITERSEPSPTELPKRNNRRQFPTLVCSLHTYPFPVTSLPIQETFHLCLQPLQTEYTRKSLLKMLQQLGFSAHRMPLVFPRDLLSPPPFHPY</sequence>
<evidence type="ECO:0000313" key="6">
    <source>
        <dbReference type="Proteomes" id="UP000281553"/>
    </source>
</evidence>
<accession>A0A3P6Q4Q9</accession>
<evidence type="ECO:0000313" key="5">
    <source>
        <dbReference type="EMBL" id="VDK40377.1"/>
    </source>
</evidence>
<dbReference type="AlphaFoldDB" id="A0A3P6Q4Q9"/>
<dbReference type="Gene3D" id="1.10.510.10">
    <property type="entry name" value="Transferase(Phosphotransferase) domain 1"/>
    <property type="match status" value="1"/>
</dbReference>
<keyword evidence="4" id="KW-0067">ATP-binding</keyword>
<dbReference type="SUPFAM" id="SSF56112">
    <property type="entry name" value="Protein kinase-like (PK-like)"/>
    <property type="match status" value="1"/>
</dbReference>
<gene>
    <name evidence="5" type="ORF">DILT_LOCUS1133</name>
</gene>
<dbReference type="OrthoDB" id="1022360at2759"/>